<evidence type="ECO:0000256" key="4">
    <source>
        <dbReference type="ARBA" id="ARBA00022448"/>
    </source>
</evidence>
<organism evidence="10">
    <name type="scientific">Desulfobacca acetoxidans</name>
    <dbReference type="NCBI Taxonomy" id="60893"/>
    <lineage>
        <taxon>Bacteria</taxon>
        <taxon>Pseudomonadati</taxon>
        <taxon>Thermodesulfobacteriota</taxon>
        <taxon>Desulfobaccia</taxon>
        <taxon>Desulfobaccales</taxon>
        <taxon>Desulfobaccaceae</taxon>
        <taxon>Desulfobacca</taxon>
    </lineage>
</organism>
<comment type="similarity">
    <text evidence="2">Belongs to the FliH family.</text>
</comment>
<evidence type="ECO:0000256" key="8">
    <source>
        <dbReference type="SAM" id="Coils"/>
    </source>
</evidence>
<evidence type="ECO:0000256" key="7">
    <source>
        <dbReference type="ARBA" id="ARBA00023225"/>
    </source>
</evidence>
<dbReference type="InterPro" id="IPR051472">
    <property type="entry name" value="T3SS_Stator/FliH"/>
</dbReference>
<dbReference type="GO" id="GO:0005829">
    <property type="term" value="C:cytosol"/>
    <property type="evidence" value="ECO:0007669"/>
    <property type="project" value="TreeGrafter"/>
</dbReference>
<evidence type="ECO:0000256" key="2">
    <source>
        <dbReference type="ARBA" id="ARBA00006602"/>
    </source>
</evidence>
<reference evidence="10" key="1">
    <citation type="journal article" date="2020" name="mSystems">
        <title>Genome- and Community-Level Interaction Insights into Carbon Utilization and Element Cycling Functions of Hydrothermarchaeota in Hydrothermal Sediment.</title>
        <authorList>
            <person name="Zhou Z."/>
            <person name="Liu Y."/>
            <person name="Xu W."/>
            <person name="Pan J."/>
            <person name="Luo Z.H."/>
            <person name="Li M."/>
        </authorList>
    </citation>
    <scope>NUCLEOTIDE SEQUENCE [LARGE SCALE GENOMIC DNA]</scope>
    <source>
        <strain evidence="10">SpSt-776</strain>
    </source>
</reference>
<sequence length="236" mass="26730">MSSSEPADPTERGFALFQFRPLKGEEGKSLPEPGTFVLQNFDRPTRKVSYSDQELVAMAEQMLAAAKERCQLMERQAYEEGFVQGQKDGQEVGRRGMEEVVQRLEKMLAALGEETKAVYRRRERDLVELALLVSQKIVGRELTMQPEAVRTLIETGFRCLQEAEQLKLRVHPQDFALLTQYSPHSRAPGVELVADSSIIPGGFILESDRGEVDGTLETRWEKVSQALRRVMEKSDE</sequence>
<dbReference type="GO" id="GO:0015031">
    <property type="term" value="P:protein transport"/>
    <property type="evidence" value="ECO:0007669"/>
    <property type="project" value="UniProtKB-KW"/>
</dbReference>
<evidence type="ECO:0000259" key="9">
    <source>
        <dbReference type="Pfam" id="PF02108"/>
    </source>
</evidence>
<dbReference type="PANTHER" id="PTHR34982">
    <property type="entry name" value="YOP PROTEINS TRANSLOCATION PROTEIN L"/>
    <property type="match status" value="1"/>
</dbReference>
<feature type="coiled-coil region" evidence="8">
    <location>
        <begin position="56"/>
        <end position="114"/>
    </location>
</feature>
<evidence type="ECO:0000256" key="1">
    <source>
        <dbReference type="ARBA" id="ARBA00003041"/>
    </source>
</evidence>
<feature type="domain" description="Flagellar assembly protein FliH/Type III secretion system HrpE" evidence="9">
    <location>
        <begin position="99"/>
        <end position="223"/>
    </location>
</feature>
<keyword evidence="5" id="KW-1005">Bacterial flagellum biogenesis</keyword>
<keyword evidence="7" id="KW-1006">Bacterial flagellum protein export</keyword>
<keyword evidence="6" id="KW-0653">Protein transport</keyword>
<dbReference type="Gene3D" id="3.30.2320.30">
    <property type="entry name" value="ATP synthase, E subunit, C-terminal"/>
    <property type="match status" value="1"/>
</dbReference>
<gene>
    <name evidence="10" type="ORF">ENV62_10480</name>
</gene>
<dbReference type="InterPro" id="IPR018035">
    <property type="entry name" value="Flagellar_FliH/T3SS_HrpE"/>
</dbReference>
<keyword evidence="8" id="KW-0175">Coiled coil</keyword>
<evidence type="ECO:0000256" key="6">
    <source>
        <dbReference type="ARBA" id="ARBA00022927"/>
    </source>
</evidence>
<dbReference type="PANTHER" id="PTHR34982:SF1">
    <property type="entry name" value="FLAGELLAR ASSEMBLY PROTEIN FLIH"/>
    <property type="match status" value="1"/>
</dbReference>
<comment type="caution">
    <text evidence="10">The sequence shown here is derived from an EMBL/GenBank/DDBJ whole genome shotgun (WGS) entry which is preliminary data.</text>
</comment>
<dbReference type="Pfam" id="PF02108">
    <property type="entry name" value="FliH"/>
    <property type="match status" value="1"/>
</dbReference>
<evidence type="ECO:0000256" key="3">
    <source>
        <dbReference type="ARBA" id="ARBA00016507"/>
    </source>
</evidence>
<keyword evidence="4" id="KW-0813">Transport</keyword>
<dbReference type="InterPro" id="IPR038495">
    <property type="entry name" value="ATPase_E_C"/>
</dbReference>
<dbReference type="SUPFAM" id="SSF160527">
    <property type="entry name" value="V-type ATPase subunit E-like"/>
    <property type="match status" value="1"/>
</dbReference>
<evidence type="ECO:0000256" key="5">
    <source>
        <dbReference type="ARBA" id="ARBA00022795"/>
    </source>
</evidence>
<accession>A0A7C3SK74</accession>
<comment type="function">
    <text evidence="1">Needed for flagellar regrowth and assembly.</text>
</comment>
<dbReference type="AlphaFoldDB" id="A0A7C3SK74"/>
<dbReference type="GO" id="GO:0044781">
    <property type="term" value="P:bacterial-type flagellum organization"/>
    <property type="evidence" value="ECO:0007669"/>
    <property type="project" value="UniProtKB-KW"/>
</dbReference>
<evidence type="ECO:0000313" key="10">
    <source>
        <dbReference type="EMBL" id="HGB15644.1"/>
    </source>
</evidence>
<protein>
    <recommendedName>
        <fullName evidence="3">Flagellar assembly protein FliH</fullName>
    </recommendedName>
</protein>
<proteinExistence type="inferred from homology"/>
<name>A0A7C3SK74_9BACT</name>
<dbReference type="EMBL" id="DTHB01000060">
    <property type="protein sequence ID" value="HGB15644.1"/>
    <property type="molecule type" value="Genomic_DNA"/>
</dbReference>